<feature type="chain" id="PRO_5034125642" description="Carboxylesterase type B domain-containing protein" evidence="6">
    <location>
        <begin position="37"/>
        <end position="597"/>
    </location>
</feature>
<evidence type="ECO:0000256" key="3">
    <source>
        <dbReference type="ARBA" id="ARBA00022801"/>
    </source>
</evidence>
<dbReference type="AlphaFoldDB" id="A0A8C3FDA0"/>
<evidence type="ECO:0000256" key="5">
    <source>
        <dbReference type="PIRSR" id="PIRSR600997-1"/>
    </source>
</evidence>
<keyword evidence="2" id="KW-0719">Serine esterase</keyword>
<feature type="active site" description="Charge relay system" evidence="5">
    <location>
        <position position="359"/>
    </location>
</feature>
<comment type="similarity">
    <text evidence="1">Belongs to the type-B carboxylesterase/lipase family.</text>
</comment>
<dbReference type="InterPro" id="IPR050654">
    <property type="entry name" value="AChE-related_enzymes"/>
</dbReference>
<evidence type="ECO:0000313" key="9">
    <source>
        <dbReference type="Proteomes" id="UP000694380"/>
    </source>
</evidence>
<reference evidence="8" key="1">
    <citation type="submission" date="2025-08" db="UniProtKB">
        <authorList>
            <consortium name="Ensembl"/>
        </authorList>
    </citation>
    <scope>IDENTIFICATION</scope>
</reference>
<dbReference type="InterPro" id="IPR002018">
    <property type="entry name" value="CarbesteraseB"/>
</dbReference>
<evidence type="ECO:0000256" key="2">
    <source>
        <dbReference type="ARBA" id="ARBA00022487"/>
    </source>
</evidence>
<name>A0A8C3FDA0_CHRPI</name>
<dbReference type="Proteomes" id="UP000694380">
    <property type="component" value="Unplaced"/>
</dbReference>
<dbReference type="OMA" id="CPIRYVA"/>
<dbReference type="PANTHER" id="PTHR43918:SF4">
    <property type="entry name" value="CARBOXYLIC ESTER HYDROLASE"/>
    <property type="match status" value="1"/>
</dbReference>
<dbReference type="InterPro" id="IPR000997">
    <property type="entry name" value="Cholinesterase"/>
</dbReference>
<evidence type="ECO:0000256" key="4">
    <source>
        <dbReference type="ARBA" id="ARBA00023157"/>
    </source>
</evidence>
<keyword evidence="9" id="KW-1185">Reference proteome</keyword>
<dbReference type="Pfam" id="PF00135">
    <property type="entry name" value="COesterase"/>
    <property type="match status" value="1"/>
</dbReference>
<feature type="domain" description="Carboxylesterase type B" evidence="7">
    <location>
        <begin position="42"/>
        <end position="556"/>
    </location>
</feature>
<evidence type="ECO:0000259" key="7">
    <source>
        <dbReference type="Pfam" id="PF00135"/>
    </source>
</evidence>
<dbReference type="CDD" id="cd00312">
    <property type="entry name" value="Esterase_lipase"/>
    <property type="match status" value="1"/>
</dbReference>
<feature type="signal peptide" evidence="6">
    <location>
        <begin position="1"/>
        <end position="36"/>
    </location>
</feature>
<keyword evidence="4" id="KW-1015">Disulfide bond</keyword>
<dbReference type="PRINTS" id="PR00878">
    <property type="entry name" value="CHOLNESTRASE"/>
</dbReference>
<dbReference type="GeneTree" id="ENSGT00940000157023"/>
<keyword evidence="3" id="KW-0378">Hydrolase</keyword>
<evidence type="ECO:0000313" key="8">
    <source>
        <dbReference type="Ensembl" id="ENSCPBP00000006974.1"/>
    </source>
</evidence>
<dbReference type="GO" id="GO:0003990">
    <property type="term" value="F:acetylcholinesterase activity"/>
    <property type="evidence" value="ECO:0007669"/>
    <property type="project" value="TreeGrafter"/>
</dbReference>
<feature type="active site" description="Acyl-ester intermediate" evidence="5">
    <location>
        <position position="232"/>
    </location>
</feature>
<proteinExistence type="inferred from homology"/>
<evidence type="ECO:0000256" key="1">
    <source>
        <dbReference type="ARBA" id="ARBA00005964"/>
    </source>
</evidence>
<dbReference type="SUPFAM" id="SSF53474">
    <property type="entry name" value="alpha/beta-Hydrolases"/>
    <property type="match status" value="1"/>
</dbReference>
<accession>A0A8C3FDA0</accession>
<dbReference type="PROSITE" id="PS00941">
    <property type="entry name" value="CARBOXYLESTERASE_B_2"/>
    <property type="match status" value="1"/>
</dbReference>
<dbReference type="GO" id="GO:0006581">
    <property type="term" value="P:acetylcholine catabolic process"/>
    <property type="evidence" value="ECO:0007669"/>
    <property type="project" value="TreeGrafter"/>
</dbReference>
<evidence type="ECO:0000256" key="6">
    <source>
        <dbReference type="SAM" id="SignalP"/>
    </source>
</evidence>
<dbReference type="InterPro" id="IPR019819">
    <property type="entry name" value="Carboxylesterase_B_CS"/>
</dbReference>
<dbReference type="GO" id="GO:0005615">
    <property type="term" value="C:extracellular space"/>
    <property type="evidence" value="ECO:0007669"/>
    <property type="project" value="TreeGrafter"/>
</dbReference>
<dbReference type="InterPro" id="IPR029058">
    <property type="entry name" value="AB_hydrolase_fold"/>
</dbReference>
<sequence>MEPPQVKGRSPARHSAAMLGLLPCLLLLSLPGSSSSSDDDGTVVLTTSGPIRGKRLQAGSSTVTAFLGIPYAEPPVGALRFQKPLPHQPWSHVLEATGFGNACHQPLLTGHPEANVWTPKTPQSEDCLFLNIWVPHPPPNRTAPVLIWIHGGGFFTGAASLDMYDGRFLAATENVIVASMNYRLGALGFLSLPPATPGNAGLWDQRLALRWLRDNAAAFGGDPARFLLFGQSAGGSSVSFHLLSAGSRALFTRAALQSGAATAPWAWISLEEAKERGRRLGQLLGCTDSDDTALVGCLQGKEPREFPKHEFSVLRHKDLLGLPFLPTPDGDFLPDTPPRLLRAGHGQPMPILAGFTSNEGAYMLKFSPLDFSLENTSHIGWEELLQVVRLGMPGAPEEAVQIVARRYSQERQDEARYLWAMDQTTGDRLFVCPVAEVAGREAEAGSPVYTYYFTHRIPGLSLPEWMGVPHGSEVPYLFGTLAFIWGANYTLTEAETGLRCRVMRYWAEFARSGNPTGSEGSKEQWPLYNSKEQNFVRINTEPPQAKGTSPAQHCGFLASLLKETMQRWWGKASYHIPCPPEAASAPILGPDWSWHIL</sequence>
<dbReference type="FunFam" id="3.40.50.1820:FF:000029">
    <property type="entry name" value="Acetylcholinesterase"/>
    <property type="match status" value="1"/>
</dbReference>
<keyword evidence="6" id="KW-0732">Signal</keyword>
<reference evidence="8" key="2">
    <citation type="submission" date="2025-09" db="UniProtKB">
        <authorList>
            <consortium name="Ensembl"/>
        </authorList>
    </citation>
    <scope>IDENTIFICATION</scope>
</reference>
<dbReference type="Gene3D" id="3.40.50.1820">
    <property type="entry name" value="alpha/beta hydrolase"/>
    <property type="match status" value="1"/>
</dbReference>
<dbReference type="GO" id="GO:0019695">
    <property type="term" value="P:choline metabolic process"/>
    <property type="evidence" value="ECO:0007669"/>
    <property type="project" value="TreeGrafter"/>
</dbReference>
<feature type="active site" description="Charge relay system" evidence="5">
    <location>
        <position position="470"/>
    </location>
</feature>
<dbReference type="Ensembl" id="ENSCPBT00000008399.1">
    <property type="protein sequence ID" value="ENSCPBP00000006974.1"/>
    <property type="gene ID" value="ENSCPBG00000005489.1"/>
</dbReference>
<protein>
    <recommendedName>
        <fullName evidence="7">Carboxylesterase type B domain-containing protein</fullName>
    </recommendedName>
</protein>
<organism evidence="8 9">
    <name type="scientific">Chrysemys picta bellii</name>
    <name type="common">Western painted turtle</name>
    <name type="synonym">Emys bellii</name>
    <dbReference type="NCBI Taxonomy" id="8478"/>
    <lineage>
        <taxon>Eukaryota</taxon>
        <taxon>Metazoa</taxon>
        <taxon>Chordata</taxon>
        <taxon>Craniata</taxon>
        <taxon>Vertebrata</taxon>
        <taxon>Euteleostomi</taxon>
        <taxon>Archelosauria</taxon>
        <taxon>Testudinata</taxon>
        <taxon>Testudines</taxon>
        <taxon>Cryptodira</taxon>
        <taxon>Durocryptodira</taxon>
        <taxon>Testudinoidea</taxon>
        <taxon>Emydidae</taxon>
        <taxon>Chrysemys</taxon>
    </lineage>
</organism>
<dbReference type="PANTHER" id="PTHR43918">
    <property type="entry name" value="ACETYLCHOLINESTERASE"/>
    <property type="match status" value="1"/>
</dbReference>
<dbReference type="GO" id="GO:0005886">
    <property type="term" value="C:plasma membrane"/>
    <property type="evidence" value="ECO:0007669"/>
    <property type="project" value="TreeGrafter"/>
</dbReference>